<reference evidence="2" key="1">
    <citation type="submission" date="2023-07" db="EMBL/GenBank/DDBJ databases">
        <title>Study on multiphase classification of strain Alteromonas salexigens isolated from the Yellow Sea.</title>
        <authorList>
            <person name="Sun L."/>
        </authorList>
    </citation>
    <scope>NUCLEOTIDE SEQUENCE [LARGE SCALE GENOMIC DNA]</scope>
    <source>
        <strain evidence="2">ASW11-19</strain>
    </source>
</reference>
<evidence type="ECO:0008006" key="3">
    <source>
        <dbReference type="Google" id="ProtNLM"/>
    </source>
</evidence>
<proteinExistence type="predicted"/>
<sequence>MKLFDNPSATVKSRYGQYRIAVTGNIVAVCAGGMAGESAIASYSRDMEATTALLDGQRWAFLGLLHGSAVLTGDGEVALQKSVEWRAARGMAVGALVVGDTTVAALVTSQFARIYENAGVPLGVFSDEDSALDWLASQGFHTALS</sequence>
<name>A0ABT2VRL6_9ALTE</name>
<dbReference type="EMBL" id="JAOTJC010000013">
    <property type="protein sequence ID" value="MCU7555967.1"/>
    <property type="molecule type" value="Genomic_DNA"/>
</dbReference>
<protein>
    <recommendedName>
        <fullName evidence="3">STAS/SEC14 domain-containing protein</fullName>
    </recommendedName>
</protein>
<evidence type="ECO:0000313" key="1">
    <source>
        <dbReference type="EMBL" id="MCU7555967.1"/>
    </source>
</evidence>
<dbReference type="RefSeq" id="WP_262996156.1">
    <property type="nucleotide sequence ID" value="NZ_JAOTJC010000013.1"/>
</dbReference>
<organism evidence="1 2">
    <name type="scientific">Alteromonas salexigens</name>
    <dbReference type="NCBI Taxonomy" id="2982530"/>
    <lineage>
        <taxon>Bacteria</taxon>
        <taxon>Pseudomonadati</taxon>
        <taxon>Pseudomonadota</taxon>
        <taxon>Gammaproteobacteria</taxon>
        <taxon>Alteromonadales</taxon>
        <taxon>Alteromonadaceae</taxon>
        <taxon>Alteromonas/Salinimonas group</taxon>
        <taxon>Alteromonas</taxon>
    </lineage>
</organism>
<gene>
    <name evidence="1" type="ORF">OCL06_15360</name>
</gene>
<accession>A0ABT2VRL6</accession>
<evidence type="ECO:0000313" key="2">
    <source>
        <dbReference type="Proteomes" id="UP001209257"/>
    </source>
</evidence>
<dbReference type="Proteomes" id="UP001209257">
    <property type="component" value="Unassembled WGS sequence"/>
</dbReference>
<keyword evidence="2" id="KW-1185">Reference proteome</keyword>
<comment type="caution">
    <text evidence="1">The sequence shown here is derived from an EMBL/GenBank/DDBJ whole genome shotgun (WGS) entry which is preliminary data.</text>
</comment>